<organism evidence="1 2">
    <name type="scientific">Mycobacterium parascrofulaceum ATCC BAA-614</name>
    <dbReference type="NCBI Taxonomy" id="525368"/>
    <lineage>
        <taxon>Bacteria</taxon>
        <taxon>Bacillati</taxon>
        <taxon>Actinomycetota</taxon>
        <taxon>Actinomycetes</taxon>
        <taxon>Mycobacteriales</taxon>
        <taxon>Mycobacteriaceae</taxon>
        <taxon>Mycobacterium</taxon>
        <taxon>Mycobacterium simiae complex</taxon>
    </lineage>
</organism>
<protein>
    <submittedName>
        <fullName evidence="1">Uncharacterized protein</fullName>
    </submittedName>
</protein>
<name>D5P410_9MYCO</name>
<evidence type="ECO:0000313" key="2">
    <source>
        <dbReference type="Proteomes" id="UP000003653"/>
    </source>
</evidence>
<dbReference type="HOGENOM" id="CLU_3082078_0_0_11"/>
<comment type="caution">
    <text evidence="1">The sequence shown here is derived from an EMBL/GenBank/DDBJ whole genome shotgun (WGS) entry which is preliminary data.</text>
</comment>
<keyword evidence="2" id="KW-1185">Reference proteome</keyword>
<accession>D5P410</accession>
<sequence length="52" mass="5485">MADSVRKAFIAAGRRHRSVAFSRRFPAADLPVLACRSGRRCRTGAAGAAPTA</sequence>
<gene>
    <name evidence="1" type="ORF">HMPREF0591_0904</name>
</gene>
<dbReference type="AlphaFoldDB" id="D5P410"/>
<proteinExistence type="predicted"/>
<reference evidence="1 2" key="1">
    <citation type="submission" date="2010-04" db="EMBL/GenBank/DDBJ databases">
        <authorList>
            <person name="Muzny D."/>
            <person name="Qin X."/>
            <person name="Deng J."/>
            <person name="Jiang H."/>
            <person name="Liu Y."/>
            <person name="Qu J."/>
            <person name="Song X.-Z."/>
            <person name="Zhang L."/>
            <person name="Thornton R."/>
            <person name="Coyle M."/>
            <person name="Francisco L."/>
            <person name="Jackson L."/>
            <person name="Javaid M."/>
            <person name="Korchina V."/>
            <person name="Kovar C."/>
            <person name="Mata R."/>
            <person name="Mathew T."/>
            <person name="Ngo R."/>
            <person name="Nguyen L."/>
            <person name="Nguyen N."/>
            <person name="Okwuonu G."/>
            <person name="Ongeri F."/>
            <person name="Pham C."/>
            <person name="Simmons D."/>
            <person name="Wilczek-Boney K."/>
            <person name="Hale W."/>
            <person name="Jakkamsetti A."/>
            <person name="Pham P."/>
            <person name="Ruth R."/>
            <person name="San Lucas F."/>
            <person name="Warren J."/>
            <person name="Zhang J."/>
            <person name="Zhao Z."/>
            <person name="Zhou C."/>
            <person name="Zhu D."/>
            <person name="Lee S."/>
            <person name="Bess C."/>
            <person name="Blankenburg K."/>
            <person name="Forbes L."/>
            <person name="Fu Q."/>
            <person name="Gubbala S."/>
            <person name="Hirani K."/>
            <person name="Jayaseelan J.C."/>
            <person name="Lara F."/>
            <person name="Munidasa M."/>
            <person name="Palculict T."/>
            <person name="Patil S."/>
            <person name="Pu L.-L."/>
            <person name="Saada N."/>
            <person name="Tang L."/>
            <person name="Weissenberger G."/>
            <person name="Zhu Y."/>
            <person name="Hemphill L."/>
            <person name="Shang Y."/>
            <person name="Youmans B."/>
            <person name="Ayvaz T."/>
            <person name="Ross M."/>
            <person name="Santibanez J."/>
            <person name="Aqrawi P."/>
            <person name="Gross S."/>
            <person name="Joshi V."/>
            <person name="Fowler G."/>
            <person name="Nazareth L."/>
            <person name="Reid J."/>
            <person name="Worley K."/>
            <person name="Petrosino J."/>
            <person name="Highlander S."/>
            <person name="Gibbs R."/>
        </authorList>
    </citation>
    <scope>NUCLEOTIDE SEQUENCE [LARGE SCALE GENOMIC DNA]</scope>
    <source>
        <strain evidence="1 2">ATCC BAA-614</strain>
    </source>
</reference>
<dbReference type="Proteomes" id="UP000003653">
    <property type="component" value="Unassembled WGS sequence"/>
</dbReference>
<dbReference type="EMBL" id="ADNV01000082">
    <property type="protein sequence ID" value="EFG79199.1"/>
    <property type="molecule type" value="Genomic_DNA"/>
</dbReference>
<evidence type="ECO:0000313" key="1">
    <source>
        <dbReference type="EMBL" id="EFG79199.1"/>
    </source>
</evidence>